<evidence type="ECO:0000313" key="1">
    <source>
        <dbReference type="EMBL" id="VVC27976.1"/>
    </source>
</evidence>
<dbReference type="Proteomes" id="UP000325440">
    <property type="component" value="Unassembled WGS sequence"/>
</dbReference>
<keyword evidence="2" id="KW-1185">Reference proteome</keyword>
<dbReference type="EMBL" id="CABPRJ010000477">
    <property type="protein sequence ID" value="VVC27976.1"/>
    <property type="molecule type" value="Genomic_DNA"/>
</dbReference>
<evidence type="ECO:0000313" key="2">
    <source>
        <dbReference type="Proteomes" id="UP000325440"/>
    </source>
</evidence>
<dbReference type="AlphaFoldDB" id="A0A5E4MFA4"/>
<name>A0A5E4MFA4_9HEMI</name>
<gene>
    <name evidence="1" type="ORF">CINCED_3A023551</name>
</gene>
<proteinExistence type="predicted"/>
<reference evidence="1 2" key="1">
    <citation type="submission" date="2019-08" db="EMBL/GenBank/DDBJ databases">
        <authorList>
            <person name="Alioto T."/>
            <person name="Alioto T."/>
            <person name="Gomez Garrido J."/>
        </authorList>
    </citation>
    <scope>NUCLEOTIDE SEQUENCE [LARGE SCALE GENOMIC DNA]</scope>
</reference>
<sequence>MEHDFYYEKHKDTKSRHKANLILENIAKDIYKNPETSLSEKTAAFVTSNIMKLANNQIGTGNQKFNLTETQIKKLNKSKKEKKGSRSCKCISWGISLMANTIIERKHKIAAEKEQDIIKKWKKFSIMLKLYKLDLELKRRKDIIVLLDELPIETLTNGCGILNLNNSGQKGSHWVAWIKHENLNIYFDSYGNANPPKELVKYLRENNLKITPRRFQDNNPPICGYFRKYLKNNNTEYEANSNVQLDDNFVAFLFSQIEVTKNGTLIDQIENVGELKTMMHLYRWISSTSAASDVGKVIIENFEITISSVEYQEIYKIQLINELTKLSQGNINRLNFKPWQCMDETNLNGKTFKRNIASTYRNVYNPLFASVAFQTNGLETQLRKASVFDHCNVKNIWLEIDG</sequence>
<dbReference type="OrthoDB" id="7696912at2759"/>
<protein>
    <submittedName>
        <fullName evidence="1">Uncharacterized protein</fullName>
    </submittedName>
</protein>
<organism evidence="1 2">
    <name type="scientific">Cinara cedri</name>
    <dbReference type="NCBI Taxonomy" id="506608"/>
    <lineage>
        <taxon>Eukaryota</taxon>
        <taxon>Metazoa</taxon>
        <taxon>Ecdysozoa</taxon>
        <taxon>Arthropoda</taxon>
        <taxon>Hexapoda</taxon>
        <taxon>Insecta</taxon>
        <taxon>Pterygota</taxon>
        <taxon>Neoptera</taxon>
        <taxon>Paraneoptera</taxon>
        <taxon>Hemiptera</taxon>
        <taxon>Sternorrhyncha</taxon>
        <taxon>Aphidomorpha</taxon>
        <taxon>Aphidoidea</taxon>
        <taxon>Aphididae</taxon>
        <taxon>Lachninae</taxon>
        <taxon>Cinara</taxon>
    </lineage>
</organism>
<accession>A0A5E4MFA4</accession>